<dbReference type="PANTHER" id="PTHR42776:SF27">
    <property type="entry name" value="DIPEPTIDYL PEPTIDASE FAMILY MEMBER 6"/>
    <property type="match status" value="1"/>
</dbReference>
<dbReference type="Pfam" id="PF00326">
    <property type="entry name" value="Peptidase_S9"/>
    <property type="match status" value="1"/>
</dbReference>
<feature type="non-terminal residue" evidence="3">
    <location>
        <position position="1"/>
    </location>
</feature>
<sequence>GRVKEIVPGEKRFGLRDVSPDGEQILCTAPESFDWKRFRFTNIFIVNVKSGRIKRIKLPIKLFISQVQYTKDGRGILIYGFEKPEDYRFKHGHIYYRSLRGSEFIKLTEGLDVYIGTPILDDLGGSSINLLKVSDDGESVFLPVTESGRGNIYRLNIKTKEFTPYITGDFKVLAFDAIKDRCVFGASNPIDPCSIYVQKSGKSKPVFSPNKNLLKKYDLSYPERITVKGSGGDTVEGWIMKPPDMKKNKKYPLLVEVHGGPHACYGYSFFHEFHVLNAMGYAVFFSNPHGSVGYGEDFALALHRKWGIPDTEDIKRFVKKLKKLSYIDGERIGLLGGSYGGFSTAWVLSHTKIFKAGVAQRGVYDEISFLSSDMGFHFIMSFTGGIRKDEDYQYLWDMSPLKYAGNIDVPLLIIHSTMDFRAPINQGEELYVAMKMMDKKVKFVVFPGETHELSRHGRPDRRVERLNQIIKWFEKYI</sequence>
<dbReference type="InterPro" id="IPR029058">
    <property type="entry name" value="AB_hydrolase_fold"/>
</dbReference>
<organism evidence="3">
    <name type="scientific">candidate division WOR-3 bacterium</name>
    <dbReference type="NCBI Taxonomy" id="2052148"/>
    <lineage>
        <taxon>Bacteria</taxon>
        <taxon>Bacteria division WOR-3</taxon>
    </lineage>
</organism>
<dbReference type="AlphaFoldDB" id="A0A7C0VB79"/>
<proteinExistence type="predicted"/>
<dbReference type="GO" id="GO:0004252">
    <property type="term" value="F:serine-type endopeptidase activity"/>
    <property type="evidence" value="ECO:0007669"/>
    <property type="project" value="TreeGrafter"/>
</dbReference>
<dbReference type="Gene3D" id="3.40.50.1820">
    <property type="entry name" value="alpha/beta hydrolase"/>
    <property type="match status" value="1"/>
</dbReference>
<dbReference type="Gene3D" id="2.120.10.30">
    <property type="entry name" value="TolB, C-terminal domain"/>
    <property type="match status" value="1"/>
</dbReference>
<accession>A0A7C0VB79</accession>
<dbReference type="Proteomes" id="UP000885847">
    <property type="component" value="Unassembled WGS sequence"/>
</dbReference>
<evidence type="ECO:0000256" key="1">
    <source>
        <dbReference type="ARBA" id="ARBA00022801"/>
    </source>
</evidence>
<dbReference type="SUPFAM" id="SSF53474">
    <property type="entry name" value="alpha/beta-Hydrolases"/>
    <property type="match status" value="1"/>
</dbReference>
<name>A0A7C0VB79_UNCW3</name>
<keyword evidence="1" id="KW-0378">Hydrolase</keyword>
<feature type="domain" description="Peptidase S9 prolyl oligopeptidase catalytic" evidence="2">
    <location>
        <begin position="268"/>
        <end position="477"/>
    </location>
</feature>
<dbReference type="SUPFAM" id="SSF82171">
    <property type="entry name" value="DPP6 N-terminal domain-like"/>
    <property type="match status" value="1"/>
</dbReference>
<evidence type="ECO:0000259" key="2">
    <source>
        <dbReference type="Pfam" id="PF00326"/>
    </source>
</evidence>
<gene>
    <name evidence="3" type="ORF">ENF18_06435</name>
</gene>
<dbReference type="InterPro" id="IPR001375">
    <property type="entry name" value="Peptidase_S9_cat"/>
</dbReference>
<comment type="caution">
    <text evidence="3">The sequence shown here is derived from an EMBL/GenBank/DDBJ whole genome shotgun (WGS) entry which is preliminary data.</text>
</comment>
<reference evidence="3" key="1">
    <citation type="journal article" date="2020" name="mSystems">
        <title>Genome- and Community-Level Interaction Insights into Carbon Utilization and Element Cycling Functions of Hydrothermarchaeota in Hydrothermal Sediment.</title>
        <authorList>
            <person name="Zhou Z."/>
            <person name="Liu Y."/>
            <person name="Xu W."/>
            <person name="Pan J."/>
            <person name="Luo Z.H."/>
            <person name="Li M."/>
        </authorList>
    </citation>
    <scope>NUCLEOTIDE SEQUENCE [LARGE SCALE GENOMIC DNA]</scope>
    <source>
        <strain evidence="3">HyVt-102</strain>
    </source>
</reference>
<dbReference type="InterPro" id="IPR011042">
    <property type="entry name" value="6-blade_b-propeller_TolB-like"/>
</dbReference>
<dbReference type="GO" id="GO:0006508">
    <property type="term" value="P:proteolysis"/>
    <property type="evidence" value="ECO:0007669"/>
    <property type="project" value="InterPro"/>
</dbReference>
<dbReference type="PANTHER" id="PTHR42776">
    <property type="entry name" value="SERINE PEPTIDASE S9 FAMILY MEMBER"/>
    <property type="match status" value="1"/>
</dbReference>
<protein>
    <submittedName>
        <fullName evidence="3">S9 family peptidase</fullName>
    </submittedName>
</protein>
<dbReference type="EMBL" id="DQWE01000303">
    <property type="protein sequence ID" value="HDI83412.1"/>
    <property type="molecule type" value="Genomic_DNA"/>
</dbReference>
<evidence type="ECO:0000313" key="3">
    <source>
        <dbReference type="EMBL" id="HDI83412.1"/>
    </source>
</evidence>